<dbReference type="SUPFAM" id="SSF46565">
    <property type="entry name" value="Chaperone J-domain"/>
    <property type="match status" value="1"/>
</dbReference>
<feature type="region of interest" description="Disordered" evidence="1">
    <location>
        <begin position="29"/>
        <end position="67"/>
    </location>
</feature>
<reference evidence="3" key="1">
    <citation type="submission" date="2015-04" db="UniProtKB">
        <authorList>
            <consortium name="EnsemblPlants"/>
        </authorList>
    </citation>
    <scope>IDENTIFICATION</scope>
</reference>
<dbReference type="HOGENOM" id="CLU_2816425_0_0_1"/>
<evidence type="ECO:0000259" key="2">
    <source>
        <dbReference type="PROSITE" id="PS50076"/>
    </source>
</evidence>
<name>A0A0E0BIG1_9ORYZ</name>
<dbReference type="AlphaFoldDB" id="A0A0E0BIG1"/>
<dbReference type="CDD" id="cd06257">
    <property type="entry name" value="DnaJ"/>
    <property type="match status" value="1"/>
</dbReference>
<dbReference type="EnsemblPlants" id="OGLUM11G11230.1">
    <property type="protein sequence ID" value="OGLUM11G11230.1"/>
    <property type="gene ID" value="OGLUM11G11230"/>
</dbReference>
<keyword evidence="4" id="KW-1185">Reference proteome</keyword>
<dbReference type="InterPro" id="IPR001623">
    <property type="entry name" value="DnaJ_domain"/>
</dbReference>
<sequence>MGSDHYQTLGLRRDATTAEVKANFCRGALHDHPDRHAHSPDAAMHATFASPPTRTGLQGPLRRPPPR</sequence>
<dbReference type="Gene3D" id="1.10.287.110">
    <property type="entry name" value="DnaJ domain"/>
    <property type="match status" value="1"/>
</dbReference>
<dbReference type="Gramene" id="OGLUM11G11230.1">
    <property type="protein sequence ID" value="OGLUM11G11230.1"/>
    <property type="gene ID" value="OGLUM11G11230"/>
</dbReference>
<dbReference type="Pfam" id="PF00226">
    <property type="entry name" value="DnaJ"/>
    <property type="match status" value="1"/>
</dbReference>
<dbReference type="InterPro" id="IPR036869">
    <property type="entry name" value="J_dom_sf"/>
</dbReference>
<proteinExistence type="predicted"/>
<dbReference type="Proteomes" id="UP000026961">
    <property type="component" value="Chromosome 11"/>
</dbReference>
<evidence type="ECO:0000313" key="4">
    <source>
        <dbReference type="Proteomes" id="UP000026961"/>
    </source>
</evidence>
<evidence type="ECO:0000313" key="3">
    <source>
        <dbReference type="EnsemblPlants" id="OGLUM11G11230.1"/>
    </source>
</evidence>
<reference evidence="3" key="2">
    <citation type="submission" date="2018-05" db="EMBL/GenBank/DDBJ databases">
        <title>OgluRS3 (Oryza glumaepatula Reference Sequence Version 3).</title>
        <authorList>
            <person name="Zhang J."/>
            <person name="Kudrna D."/>
            <person name="Lee S."/>
            <person name="Talag J."/>
            <person name="Welchert J."/>
            <person name="Wing R.A."/>
        </authorList>
    </citation>
    <scope>NUCLEOTIDE SEQUENCE [LARGE SCALE GENOMIC DNA]</scope>
</reference>
<feature type="domain" description="J" evidence="2">
    <location>
        <begin position="4"/>
        <end position="67"/>
    </location>
</feature>
<protein>
    <recommendedName>
        <fullName evidence="2">J domain-containing protein</fullName>
    </recommendedName>
</protein>
<dbReference type="PROSITE" id="PS50076">
    <property type="entry name" value="DNAJ_2"/>
    <property type="match status" value="1"/>
</dbReference>
<accession>A0A0E0BIG1</accession>
<evidence type="ECO:0000256" key="1">
    <source>
        <dbReference type="SAM" id="MobiDB-lite"/>
    </source>
</evidence>
<feature type="compositionally biased region" description="Basic and acidic residues" evidence="1">
    <location>
        <begin position="29"/>
        <end position="39"/>
    </location>
</feature>
<dbReference type="GO" id="GO:0005783">
    <property type="term" value="C:endoplasmic reticulum"/>
    <property type="evidence" value="ECO:0007669"/>
    <property type="project" value="UniProtKB-ARBA"/>
</dbReference>
<organism evidence="3">
    <name type="scientific">Oryza glumipatula</name>
    <dbReference type="NCBI Taxonomy" id="40148"/>
    <lineage>
        <taxon>Eukaryota</taxon>
        <taxon>Viridiplantae</taxon>
        <taxon>Streptophyta</taxon>
        <taxon>Embryophyta</taxon>
        <taxon>Tracheophyta</taxon>
        <taxon>Spermatophyta</taxon>
        <taxon>Magnoliopsida</taxon>
        <taxon>Liliopsida</taxon>
        <taxon>Poales</taxon>
        <taxon>Poaceae</taxon>
        <taxon>BOP clade</taxon>
        <taxon>Oryzoideae</taxon>
        <taxon>Oryzeae</taxon>
        <taxon>Oryzinae</taxon>
        <taxon>Oryza</taxon>
    </lineage>
</organism>